<evidence type="ECO:0000313" key="2">
    <source>
        <dbReference type="Proteomes" id="UP000316905"/>
    </source>
</evidence>
<accession>A0A562QF44</accession>
<reference evidence="1 2" key="1">
    <citation type="journal article" date="2015" name="Stand. Genomic Sci.">
        <title>Genomic Encyclopedia of Bacterial and Archaeal Type Strains, Phase III: the genomes of soil and plant-associated and newly described type strains.</title>
        <authorList>
            <person name="Whitman W.B."/>
            <person name="Woyke T."/>
            <person name="Klenk H.P."/>
            <person name="Zhou Y."/>
            <person name="Lilburn T.G."/>
            <person name="Beck B.J."/>
            <person name="De Vos P."/>
            <person name="Vandamme P."/>
            <person name="Eisen J.A."/>
            <person name="Garrity G."/>
            <person name="Hugenholtz P."/>
            <person name="Kyrpides N.C."/>
        </authorList>
    </citation>
    <scope>NUCLEOTIDE SEQUENCE [LARGE SCALE GENOMIC DNA]</scope>
    <source>
        <strain evidence="1 2">CGMCC 1.6858</strain>
    </source>
</reference>
<sequence length="57" mass="6544">MKIEVRPLTASPQSDWQVRLDEQAITFHSESEARAYVEQLNSRLKAPHELPESLPIT</sequence>
<comment type="caution">
    <text evidence="1">The sequence shown here is derived from an EMBL/GenBank/DDBJ whole genome shotgun (WGS) entry which is preliminary data.</text>
</comment>
<organism evidence="1 2">
    <name type="scientific">Pseudomonas duriflava</name>
    <dbReference type="NCBI Taxonomy" id="459528"/>
    <lineage>
        <taxon>Bacteria</taxon>
        <taxon>Pseudomonadati</taxon>
        <taxon>Pseudomonadota</taxon>
        <taxon>Gammaproteobacteria</taxon>
        <taxon>Pseudomonadales</taxon>
        <taxon>Pseudomonadaceae</taxon>
        <taxon>Pseudomonas</taxon>
    </lineage>
</organism>
<name>A0A562QF44_9PSED</name>
<dbReference type="RefSeq" id="WP_167654163.1">
    <property type="nucleotide sequence ID" value="NZ_VLKY01000005.1"/>
</dbReference>
<gene>
    <name evidence="1" type="ORF">IQ22_01693</name>
</gene>
<dbReference type="Proteomes" id="UP000316905">
    <property type="component" value="Unassembled WGS sequence"/>
</dbReference>
<dbReference type="AlphaFoldDB" id="A0A562QF44"/>
<dbReference type="EMBL" id="VLKY01000005">
    <property type="protein sequence ID" value="TWI54790.1"/>
    <property type="molecule type" value="Genomic_DNA"/>
</dbReference>
<keyword evidence="2" id="KW-1185">Reference proteome</keyword>
<protein>
    <submittedName>
        <fullName evidence="1">Uncharacterized protein</fullName>
    </submittedName>
</protein>
<proteinExistence type="predicted"/>
<evidence type="ECO:0000313" key="1">
    <source>
        <dbReference type="EMBL" id="TWI54790.1"/>
    </source>
</evidence>